<dbReference type="InterPro" id="IPR043917">
    <property type="entry name" value="DUF5753"/>
</dbReference>
<accession>A0A1I6YT87</accession>
<feature type="domain" description="DUF5753" evidence="1">
    <location>
        <begin position="108"/>
        <end position="287"/>
    </location>
</feature>
<dbReference type="Proteomes" id="UP000199165">
    <property type="component" value="Unassembled WGS sequence"/>
</dbReference>
<dbReference type="Pfam" id="PF13560">
    <property type="entry name" value="HTH_31"/>
    <property type="match status" value="1"/>
</dbReference>
<protein>
    <submittedName>
        <fullName evidence="2">Helix-turn-helix domain-containing protein</fullName>
    </submittedName>
</protein>
<evidence type="ECO:0000259" key="1">
    <source>
        <dbReference type="Pfam" id="PF19054"/>
    </source>
</evidence>
<dbReference type="InterPro" id="IPR001387">
    <property type="entry name" value="Cro/C1-type_HTH"/>
</dbReference>
<dbReference type="CDD" id="cd00093">
    <property type="entry name" value="HTH_XRE"/>
    <property type="match status" value="1"/>
</dbReference>
<name>A0A1I6YT87_9ACTN</name>
<dbReference type="GO" id="GO:0003677">
    <property type="term" value="F:DNA binding"/>
    <property type="evidence" value="ECO:0007669"/>
    <property type="project" value="InterPro"/>
</dbReference>
<dbReference type="RefSeq" id="WP_092975605.1">
    <property type="nucleotide sequence ID" value="NZ_FPAT01000003.1"/>
</dbReference>
<organism evidence="2 3">
    <name type="scientific">Actinopolyspora righensis</name>
    <dbReference type="NCBI Taxonomy" id="995060"/>
    <lineage>
        <taxon>Bacteria</taxon>
        <taxon>Bacillati</taxon>
        <taxon>Actinomycetota</taxon>
        <taxon>Actinomycetes</taxon>
        <taxon>Actinopolysporales</taxon>
        <taxon>Actinopolysporaceae</taxon>
        <taxon>Actinopolyspora</taxon>
        <taxon>Actinopolyspora alba group</taxon>
    </lineage>
</organism>
<dbReference type="Pfam" id="PF19054">
    <property type="entry name" value="DUF5753"/>
    <property type="match status" value="1"/>
</dbReference>
<dbReference type="InterPro" id="IPR010982">
    <property type="entry name" value="Lambda_DNA-bd_dom_sf"/>
</dbReference>
<reference evidence="3" key="1">
    <citation type="submission" date="2016-10" db="EMBL/GenBank/DDBJ databases">
        <authorList>
            <person name="Varghese N."/>
            <person name="Submissions S."/>
        </authorList>
    </citation>
    <scope>NUCLEOTIDE SEQUENCE [LARGE SCALE GENOMIC DNA]</scope>
    <source>
        <strain evidence="3">DSM 45501</strain>
    </source>
</reference>
<gene>
    <name evidence="2" type="ORF">SAMN04487904_103186</name>
</gene>
<proteinExistence type="predicted"/>
<evidence type="ECO:0000313" key="3">
    <source>
        <dbReference type="Proteomes" id="UP000199165"/>
    </source>
</evidence>
<dbReference type="STRING" id="995060.SAMN04487904_103186"/>
<dbReference type="EMBL" id="FPAT01000003">
    <property type="protein sequence ID" value="SFT53653.1"/>
    <property type="molecule type" value="Genomic_DNA"/>
</dbReference>
<dbReference type="Gene3D" id="1.10.260.40">
    <property type="entry name" value="lambda repressor-like DNA-binding domains"/>
    <property type="match status" value="1"/>
</dbReference>
<evidence type="ECO:0000313" key="2">
    <source>
        <dbReference type="EMBL" id="SFT53653.1"/>
    </source>
</evidence>
<dbReference type="AlphaFoldDB" id="A0A1I6YT87"/>
<keyword evidence="3" id="KW-1185">Reference proteome</keyword>
<sequence>MTHEAQATGSMVRRWQLAETLRRAREEAGFTHDQVIAELRKMPGKWSRPKLSRIENSAQGIKAREVEQLLDLYGVADSSVRDWLLELATTARTRGWSVDIRKNLPEDFQTFFNMEGELVALRQFETLLVPGLLQTPEYARAIISSVNPGLTEDEVERRVTARVARQRVLERAHPPQLHTIIDEALLDRPVGPLAVMRAQLVHLNEVAERTNVTLQVLPKSSGASPALEGPFSVLTPPAPMPDIGYSEGPGRAVYIEDRDDVRSYTLRFGTLTEQALSADDSRKRIEQAILRCSPHSKETHQ</sequence>